<dbReference type="OMA" id="LMERPWQ"/>
<comment type="caution">
    <text evidence="1">The sequence shown here is derived from an EMBL/GenBank/DDBJ whole genome shotgun (WGS) entry which is preliminary data.</text>
</comment>
<name>A0A9J6GV92_HAELO</name>
<keyword evidence="2" id="KW-1185">Reference proteome</keyword>
<gene>
    <name evidence="1" type="ORF">HPB48_018872</name>
</gene>
<evidence type="ECO:0000313" key="1">
    <source>
        <dbReference type="EMBL" id="KAH9378319.1"/>
    </source>
</evidence>
<dbReference type="Proteomes" id="UP000821853">
    <property type="component" value="Unassembled WGS sequence"/>
</dbReference>
<dbReference type="EMBL" id="JABSTR010000008">
    <property type="protein sequence ID" value="KAH9378319.1"/>
    <property type="molecule type" value="Genomic_DNA"/>
</dbReference>
<sequence>MHPQLQDLAEGKSFATLAELAKAADELTERAWRRYQYRPPPPPGSQVARDLAFCPTVATTAGSREPLLDVSIESTTFQALLDPGSSVSLLGSAATAAAQAAGSKTKMELHTLRLASGWFQASSSLKSKIYWGSQQPTTALYLRS</sequence>
<organism evidence="1 2">
    <name type="scientific">Haemaphysalis longicornis</name>
    <name type="common">Bush tick</name>
    <dbReference type="NCBI Taxonomy" id="44386"/>
    <lineage>
        <taxon>Eukaryota</taxon>
        <taxon>Metazoa</taxon>
        <taxon>Ecdysozoa</taxon>
        <taxon>Arthropoda</taxon>
        <taxon>Chelicerata</taxon>
        <taxon>Arachnida</taxon>
        <taxon>Acari</taxon>
        <taxon>Parasitiformes</taxon>
        <taxon>Ixodida</taxon>
        <taxon>Ixodoidea</taxon>
        <taxon>Ixodidae</taxon>
        <taxon>Haemaphysalinae</taxon>
        <taxon>Haemaphysalis</taxon>
    </lineage>
</organism>
<protein>
    <submittedName>
        <fullName evidence="1">Uncharacterized protein</fullName>
    </submittedName>
</protein>
<dbReference type="OrthoDB" id="6513164at2759"/>
<proteinExistence type="predicted"/>
<dbReference type="AlphaFoldDB" id="A0A9J6GV92"/>
<reference evidence="1 2" key="1">
    <citation type="journal article" date="2020" name="Cell">
        <title>Large-Scale Comparative Analyses of Tick Genomes Elucidate Their Genetic Diversity and Vector Capacities.</title>
        <authorList>
            <consortium name="Tick Genome and Microbiome Consortium (TIGMIC)"/>
            <person name="Jia N."/>
            <person name="Wang J."/>
            <person name="Shi W."/>
            <person name="Du L."/>
            <person name="Sun Y."/>
            <person name="Zhan W."/>
            <person name="Jiang J.F."/>
            <person name="Wang Q."/>
            <person name="Zhang B."/>
            <person name="Ji P."/>
            <person name="Bell-Sakyi L."/>
            <person name="Cui X.M."/>
            <person name="Yuan T.T."/>
            <person name="Jiang B.G."/>
            <person name="Yang W.F."/>
            <person name="Lam T.T."/>
            <person name="Chang Q.C."/>
            <person name="Ding S.J."/>
            <person name="Wang X.J."/>
            <person name="Zhu J.G."/>
            <person name="Ruan X.D."/>
            <person name="Zhao L."/>
            <person name="Wei J.T."/>
            <person name="Ye R.Z."/>
            <person name="Que T.C."/>
            <person name="Du C.H."/>
            <person name="Zhou Y.H."/>
            <person name="Cheng J.X."/>
            <person name="Dai P.F."/>
            <person name="Guo W.B."/>
            <person name="Han X.H."/>
            <person name="Huang E.J."/>
            <person name="Li L.F."/>
            <person name="Wei W."/>
            <person name="Gao Y.C."/>
            <person name="Liu J.Z."/>
            <person name="Shao H.Z."/>
            <person name="Wang X."/>
            <person name="Wang C.C."/>
            <person name="Yang T.C."/>
            <person name="Huo Q.B."/>
            <person name="Li W."/>
            <person name="Chen H.Y."/>
            <person name="Chen S.E."/>
            <person name="Zhou L.G."/>
            <person name="Ni X.B."/>
            <person name="Tian J.H."/>
            <person name="Sheng Y."/>
            <person name="Liu T."/>
            <person name="Pan Y.S."/>
            <person name="Xia L.Y."/>
            <person name="Li J."/>
            <person name="Zhao F."/>
            <person name="Cao W.C."/>
        </authorList>
    </citation>
    <scope>NUCLEOTIDE SEQUENCE [LARGE SCALE GENOMIC DNA]</scope>
    <source>
        <strain evidence="1">HaeL-2018</strain>
    </source>
</reference>
<dbReference type="VEuPathDB" id="VectorBase:HLOH_065225"/>
<evidence type="ECO:0000313" key="2">
    <source>
        <dbReference type="Proteomes" id="UP000821853"/>
    </source>
</evidence>
<accession>A0A9J6GV92</accession>